<dbReference type="CDD" id="cd10936">
    <property type="entry name" value="CE4_DAC2"/>
    <property type="match status" value="1"/>
</dbReference>
<reference evidence="1 2" key="1">
    <citation type="submission" date="2016-02" db="EMBL/GenBank/DDBJ databases">
        <title>Anaerosporomusa subterraneum gen. nov., sp. nov., a spore-forming obligate anaerobe isolated from saprolite.</title>
        <authorList>
            <person name="Choi J.K."/>
            <person name="Shah M."/>
            <person name="Yee N."/>
        </authorList>
    </citation>
    <scope>NUCLEOTIDE SEQUENCE [LARGE SCALE GENOMIC DNA]</scope>
    <source>
        <strain evidence="1 2">RU4</strain>
    </source>
</reference>
<dbReference type="SUPFAM" id="SSF88713">
    <property type="entry name" value="Glycoside hydrolase/deacetylase"/>
    <property type="match status" value="1"/>
</dbReference>
<dbReference type="Proteomes" id="UP000076268">
    <property type="component" value="Unassembled WGS sequence"/>
</dbReference>
<organism evidence="1 2">
    <name type="scientific">Anaerosporomusa subterranea</name>
    <dbReference type="NCBI Taxonomy" id="1794912"/>
    <lineage>
        <taxon>Bacteria</taxon>
        <taxon>Bacillati</taxon>
        <taxon>Bacillota</taxon>
        <taxon>Negativicutes</taxon>
        <taxon>Acetonemataceae</taxon>
        <taxon>Anaerosporomusa</taxon>
    </lineage>
</organism>
<proteinExistence type="predicted"/>
<dbReference type="InterPro" id="IPR006837">
    <property type="entry name" value="Divergent_DAC"/>
</dbReference>
<dbReference type="PANTHER" id="PTHR30105">
    <property type="entry name" value="UNCHARACTERIZED YIBQ-RELATED"/>
    <property type="match status" value="1"/>
</dbReference>
<dbReference type="PANTHER" id="PTHR30105:SF2">
    <property type="entry name" value="DIVERGENT POLYSACCHARIDE DEACETYLASE SUPERFAMILY"/>
    <property type="match status" value="1"/>
</dbReference>
<dbReference type="EMBL" id="LSGP01000013">
    <property type="protein sequence ID" value="KYZ77236.1"/>
    <property type="molecule type" value="Genomic_DNA"/>
</dbReference>
<dbReference type="GO" id="GO:0005975">
    <property type="term" value="P:carbohydrate metabolic process"/>
    <property type="evidence" value="ECO:0007669"/>
    <property type="project" value="InterPro"/>
</dbReference>
<evidence type="ECO:0008006" key="3">
    <source>
        <dbReference type="Google" id="ProtNLM"/>
    </source>
</evidence>
<dbReference type="STRING" id="1794912.AXX12_03640"/>
<keyword evidence="2" id="KW-1185">Reference proteome</keyword>
<dbReference type="AlphaFoldDB" id="A0A154BTE0"/>
<dbReference type="Gene3D" id="3.20.20.370">
    <property type="entry name" value="Glycoside hydrolase/deacetylase"/>
    <property type="match status" value="1"/>
</dbReference>
<dbReference type="Pfam" id="PF04748">
    <property type="entry name" value="Polysacc_deac_2"/>
    <property type="match status" value="1"/>
</dbReference>
<dbReference type="RefSeq" id="WP_066239206.1">
    <property type="nucleotide sequence ID" value="NZ_LSGP01000013.1"/>
</dbReference>
<comment type="caution">
    <text evidence="1">The sequence shown here is derived from an EMBL/GenBank/DDBJ whole genome shotgun (WGS) entry which is preliminary data.</text>
</comment>
<accession>A0A154BTE0</accession>
<dbReference type="OrthoDB" id="9784811at2"/>
<dbReference type="InterPro" id="IPR011330">
    <property type="entry name" value="Glyco_hydro/deAcase_b/a-brl"/>
</dbReference>
<evidence type="ECO:0000313" key="1">
    <source>
        <dbReference type="EMBL" id="KYZ77236.1"/>
    </source>
</evidence>
<protein>
    <recommendedName>
        <fullName evidence="3">Divergent polysaccharide deacetylase</fullName>
    </recommendedName>
</protein>
<gene>
    <name evidence="1" type="ORF">AXX12_03640</name>
</gene>
<sequence length="396" mass="43475">MRKRKTSPWLLLVGFAAIIAFFLVLWPEKDQQGQLDRYKLEKTGAGTSADYTAACTVLHTTVDTVLSNHRVIIKQTEAIERQAPRTQAEGKIRWHSRNLLIEKPKDLPVHALIKSLEAALPQAKGKILAIQSDDFQGTKTQRLDIGLQDMLDQDPVTIISDKIFIITEPSEQKKLQVKAEMAIIIDDFGYSAEPIQSFVAIKQPLTFSVLPHRPFSNESAANALSAGHQVMLHLPMEPLAPANVREPVVISAAMNDKQIRETVLKALASVPGAVGVNNHQGSKATADNKVMRAVMAAISPNNLFFVDSRTTSESVAAAIAKQSRIRTAENDLFIDNNPDVGAIKAQIRQAIKTALKQNEMIIIGHARPTTAIALREMLPEIEASGIRLVFASQLVK</sequence>
<name>A0A154BTE0_ANASB</name>
<evidence type="ECO:0000313" key="2">
    <source>
        <dbReference type="Proteomes" id="UP000076268"/>
    </source>
</evidence>